<feature type="transmembrane region" description="Helical" evidence="1">
    <location>
        <begin position="159"/>
        <end position="179"/>
    </location>
</feature>
<evidence type="ECO:0008006" key="4">
    <source>
        <dbReference type="Google" id="ProtNLM"/>
    </source>
</evidence>
<evidence type="ECO:0000313" key="3">
    <source>
        <dbReference type="Proteomes" id="UP001499933"/>
    </source>
</evidence>
<feature type="transmembrane region" description="Helical" evidence="1">
    <location>
        <begin position="68"/>
        <end position="87"/>
    </location>
</feature>
<keyword evidence="3" id="KW-1185">Reference proteome</keyword>
<sequence length="545" mass="58159">MNDGFDERRAPRRGARVATIVAFAALVVAPLVTGALTAGTPAALLSLPAESIAVLLILLAIPGRRTRWLVAGAFGVIVVTATVVAALDLGFEATVDRAFSLVDDGPALLSAFGVVGDATGTLNAFVILGVLVALLVGAVFALARAALRAEEVTVRSGRAGRLVAATVTAVWIVCALAGVHSLPGIPFASADAASALAATSAQTAQSIRDQQTFAAAVRTDPYRTVPSDQLLSALKGKDVVVAFLESYGKVAVQDSTFSPGVDRVLRAGGAQLTEDGYSAQSAFLSSPTFGGVSWLAHSTLQSGVWIDSQQNYDRLTAGTRLTLTRAFENAGWRTVSVVPSNSEPWALGKQFYGYDAMMNSLNMGYHGPVFSYARIPDQYTWQHFYDEELAAAHAPVMAEIDFVSSHTPWTPLPRLVPWSALGDGSIFDPQPAQGLAPVAVWPDPERVQRVYGQSVEYTLGAMFSFLHTHDQRNLVLIVLGDHQPARIVSGAAANHDVPISIISKDPGVFDRIASWRWQSGVLPTQSAPVWRMDQFRDRFFEAFTP</sequence>
<evidence type="ECO:0000313" key="2">
    <source>
        <dbReference type="EMBL" id="GAA1942748.1"/>
    </source>
</evidence>
<dbReference type="Proteomes" id="UP001499933">
    <property type="component" value="Unassembled WGS sequence"/>
</dbReference>
<keyword evidence="1" id="KW-0472">Membrane</keyword>
<dbReference type="Gene3D" id="3.40.720.10">
    <property type="entry name" value="Alkaline Phosphatase, subunit A"/>
    <property type="match status" value="1"/>
</dbReference>
<accession>A0ABN2Q2V6</accession>
<reference evidence="2 3" key="1">
    <citation type="journal article" date="2019" name="Int. J. Syst. Evol. Microbiol.">
        <title>The Global Catalogue of Microorganisms (GCM) 10K type strain sequencing project: providing services to taxonomists for standard genome sequencing and annotation.</title>
        <authorList>
            <consortium name="The Broad Institute Genomics Platform"/>
            <consortium name="The Broad Institute Genome Sequencing Center for Infectious Disease"/>
            <person name="Wu L."/>
            <person name="Ma J."/>
        </authorList>
    </citation>
    <scope>NUCLEOTIDE SEQUENCE [LARGE SCALE GENOMIC DNA]</scope>
    <source>
        <strain evidence="2 3">JCM 14901</strain>
    </source>
</reference>
<proteinExistence type="predicted"/>
<keyword evidence="1" id="KW-1133">Transmembrane helix</keyword>
<dbReference type="SUPFAM" id="SSF53649">
    <property type="entry name" value="Alkaline phosphatase-like"/>
    <property type="match status" value="1"/>
</dbReference>
<name>A0ABN2Q2V6_9MICO</name>
<dbReference type="EMBL" id="BAAAOG010000001">
    <property type="protein sequence ID" value="GAA1942748.1"/>
    <property type="molecule type" value="Genomic_DNA"/>
</dbReference>
<keyword evidence="1" id="KW-0812">Transmembrane</keyword>
<feature type="transmembrane region" description="Helical" evidence="1">
    <location>
        <begin position="42"/>
        <end position="61"/>
    </location>
</feature>
<organism evidence="2 3">
    <name type="scientific">Microbacterium deminutum</name>
    <dbReference type="NCBI Taxonomy" id="344164"/>
    <lineage>
        <taxon>Bacteria</taxon>
        <taxon>Bacillati</taxon>
        <taxon>Actinomycetota</taxon>
        <taxon>Actinomycetes</taxon>
        <taxon>Micrococcales</taxon>
        <taxon>Microbacteriaceae</taxon>
        <taxon>Microbacterium</taxon>
    </lineage>
</organism>
<dbReference type="InterPro" id="IPR017850">
    <property type="entry name" value="Alkaline_phosphatase_core_sf"/>
</dbReference>
<evidence type="ECO:0000256" key="1">
    <source>
        <dbReference type="SAM" id="Phobius"/>
    </source>
</evidence>
<gene>
    <name evidence="2" type="ORF">GCM10009776_00640</name>
</gene>
<comment type="caution">
    <text evidence="2">The sequence shown here is derived from an EMBL/GenBank/DDBJ whole genome shotgun (WGS) entry which is preliminary data.</text>
</comment>
<protein>
    <recommendedName>
        <fullName evidence="4">CDP-alcohol phosphatidyltransferase</fullName>
    </recommendedName>
</protein>
<feature type="transmembrane region" description="Helical" evidence="1">
    <location>
        <begin position="124"/>
        <end position="147"/>
    </location>
</feature>
<feature type="transmembrane region" description="Helical" evidence="1">
    <location>
        <begin position="17"/>
        <end position="36"/>
    </location>
</feature>